<dbReference type="PANTHER" id="PTHR13943">
    <property type="entry name" value="HRAS-LIKE SUPPRESSOR - RELATED"/>
    <property type="match status" value="1"/>
</dbReference>
<gene>
    <name evidence="6" type="primary">RARRES3_8</name>
    <name evidence="6" type="ORF">EYF80_061455</name>
</gene>
<reference evidence="6 7" key="1">
    <citation type="submission" date="2019-03" db="EMBL/GenBank/DDBJ databases">
        <title>First draft genome of Liparis tanakae, snailfish: a comprehensive survey of snailfish specific genes.</title>
        <authorList>
            <person name="Kim W."/>
            <person name="Song I."/>
            <person name="Jeong J.-H."/>
            <person name="Kim D."/>
            <person name="Kim S."/>
            <person name="Ryu S."/>
            <person name="Song J.Y."/>
            <person name="Lee S.K."/>
        </authorList>
    </citation>
    <scope>NUCLEOTIDE SEQUENCE [LARGE SCALE GENOMIC DNA]</scope>
    <source>
        <tissue evidence="6">Muscle</tissue>
    </source>
</reference>
<accession>A0A4Z2EHJ6</accession>
<feature type="domain" description="LRAT" evidence="5">
    <location>
        <begin position="15"/>
        <end position="131"/>
    </location>
</feature>
<dbReference type="InterPro" id="IPR051496">
    <property type="entry name" value="H-rev107_PLA/AT"/>
</dbReference>
<evidence type="ECO:0000256" key="3">
    <source>
        <dbReference type="ARBA" id="ARBA00022801"/>
    </source>
</evidence>
<proteinExistence type="inferred from homology"/>
<dbReference type="Proteomes" id="UP000314294">
    <property type="component" value="Unassembled WGS sequence"/>
</dbReference>
<evidence type="ECO:0000313" key="6">
    <source>
        <dbReference type="EMBL" id="TNN28397.1"/>
    </source>
</evidence>
<evidence type="ECO:0000259" key="5">
    <source>
        <dbReference type="PROSITE" id="PS51934"/>
    </source>
</evidence>
<dbReference type="AlphaFoldDB" id="A0A4Z2EHJ6"/>
<evidence type="ECO:0000256" key="4">
    <source>
        <dbReference type="ARBA" id="ARBA00023098"/>
    </source>
</evidence>
<sequence length="144" mass="16184">MAASQVEHGAKPGDLIQIFRGTYQHWAVYIGEDEVVHFTAPGGNSSSSGIVSLALNNGFAQVKRQNIWKVIHGDPFEINNLFDDKYDPRDRDVIVKEACRMVGSKRKYKIATMNCEHFATELRYGQPESRQVGGAYDYSAYVTH</sequence>
<dbReference type="EMBL" id="SRLO01006938">
    <property type="protein sequence ID" value="TNN28397.1"/>
    <property type="molecule type" value="Genomic_DNA"/>
</dbReference>
<dbReference type="GO" id="GO:0016410">
    <property type="term" value="F:N-acyltransferase activity"/>
    <property type="evidence" value="ECO:0007669"/>
    <property type="project" value="TreeGrafter"/>
</dbReference>
<dbReference type="GO" id="GO:0005737">
    <property type="term" value="C:cytoplasm"/>
    <property type="evidence" value="ECO:0007669"/>
    <property type="project" value="TreeGrafter"/>
</dbReference>
<keyword evidence="7" id="KW-1185">Reference proteome</keyword>
<evidence type="ECO:0000256" key="2">
    <source>
        <dbReference type="ARBA" id="ARBA00022679"/>
    </source>
</evidence>
<keyword evidence="3" id="KW-0378">Hydrolase</keyword>
<dbReference type="InterPro" id="IPR007053">
    <property type="entry name" value="LRAT_dom"/>
</dbReference>
<dbReference type="OrthoDB" id="421951at2759"/>
<dbReference type="Pfam" id="PF04970">
    <property type="entry name" value="LRAT"/>
    <property type="match status" value="1"/>
</dbReference>
<dbReference type="Gene3D" id="3.90.1720.10">
    <property type="entry name" value="endopeptidase domain like (from Nostoc punctiforme)"/>
    <property type="match status" value="1"/>
</dbReference>
<dbReference type="PROSITE" id="PS51934">
    <property type="entry name" value="LRAT"/>
    <property type="match status" value="1"/>
</dbReference>
<dbReference type="GO" id="GO:0008970">
    <property type="term" value="F:phospholipase A1 activity"/>
    <property type="evidence" value="ECO:0007669"/>
    <property type="project" value="TreeGrafter"/>
</dbReference>
<keyword evidence="4" id="KW-0443">Lipid metabolism</keyword>
<comment type="caution">
    <text evidence="6">The sequence shown here is derived from an EMBL/GenBank/DDBJ whole genome shotgun (WGS) entry which is preliminary data.</text>
</comment>
<dbReference type="GO" id="GO:0004623">
    <property type="term" value="F:phospholipase A2 activity"/>
    <property type="evidence" value="ECO:0007669"/>
    <property type="project" value="TreeGrafter"/>
</dbReference>
<keyword evidence="2" id="KW-0808">Transferase</keyword>
<protein>
    <submittedName>
        <fullName evidence="6">Retinoic acid receptor responder protein 3</fullName>
    </submittedName>
</protein>
<evidence type="ECO:0000313" key="7">
    <source>
        <dbReference type="Proteomes" id="UP000314294"/>
    </source>
</evidence>
<keyword evidence="6" id="KW-0675">Receptor</keyword>
<dbReference type="PANTHER" id="PTHR13943:SF31">
    <property type="entry name" value="PHOSPHOLIPASE A AND ACYLTRANSFERASE 3"/>
    <property type="match status" value="1"/>
</dbReference>
<comment type="similarity">
    <text evidence="1">Belongs to the H-rev107 family.</text>
</comment>
<dbReference type="GO" id="GO:0070292">
    <property type="term" value="P:N-acylphosphatidylethanolamine metabolic process"/>
    <property type="evidence" value="ECO:0007669"/>
    <property type="project" value="TreeGrafter"/>
</dbReference>
<name>A0A4Z2EHJ6_9TELE</name>
<organism evidence="6 7">
    <name type="scientific">Liparis tanakae</name>
    <name type="common">Tanaka's snailfish</name>
    <dbReference type="NCBI Taxonomy" id="230148"/>
    <lineage>
        <taxon>Eukaryota</taxon>
        <taxon>Metazoa</taxon>
        <taxon>Chordata</taxon>
        <taxon>Craniata</taxon>
        <taxon>Vertebrata</taxon>
        <taxon>Euteleostomi</taxon>
        <taxon>Actinopterygii</taxon>
        <taxon>Neopterygii</taxon>
        <taxon>Teleostei</taxon>
        <taxon>Neoteleostei</taxon>
        <taxon>Acanthomorphata</taxon>
        <taxon>Eupercaria</taxon>
        <taxon>Perciformes</taxon>
        <taxon>Cottioidei</taxon>
        <taxon>Cottales</taxon>
        <taxon>Liparidae</taxon>
        <taxon>Liparis</taxon>
    </lineage>
</organism>
<evidence type="ECO:0000256" key="1">
    <source>
        <dbReference type="ARBA" id="ARBA00007824"/>
    </source>
</evidence>